<dbReference type="EMBL" id="NCEB01000001">
    <property type="protein sequence ID" value="OYX36153.1"/>
    <property type="molecule type" value="Genomic_DNA"/>
</dbReference>
<name>A0A258FW99_9CAUL</name>
<organism evidence="3 4">
    <name type="scientific">Brevundimonas subvibrioides</name>
    <dbReference type="NCBI Taxonomy" id="74313"/>
    <lineage>
        <taxon>Bacteria</taxon>
        <taxon>Pseudomonadati</taxon>
        <taxon>Pseudomonadota</taxon>
        <taxon>Alphaproteobacteria</taxon>
        <taxon>Caulobacterales</taxon>
        <taxon>Caulobacteraceae</taxon>
        <taxon>Brevundimonas</taxon>
    </lineage>
</organism>
<dbReference type="Pfam" id="PF13660">
    <property type="entry name" value="DUF4147"/>
    <property type="match status" value="1"/>
</dbReference>
<dbReference type="GO" id="GO:0005737">
    <property type="term" value="C:cytoplasm"/>
    <property type="evidence" value="ECO:0007669"/>
    <property type="project" value="TreeGrafter"/>
</dbReference>
<dbReference type="InterPro" id="IPR039760">
    <property type="entry name" value="MOFRL_protein"/>
</dbReference>
<feature type="domain" description="MOFRL" evidence="1">
    <location>
        <begin position="290"/>
        <end position="398"/>
    </location>
</feature>
<dbReference type="InterPro" id="IPR007835">
    <property type="entry name" value="MOFRL"/>
</dbReference>
<gene>
    <name evidence="3" type="ORF">B7Z01_00430</name>
</gene>
<evidence type="ECO:0000313" key="4">
    <source>
        <dbReference type="Proteomes" id="UP000215595"/>
    </source>
</evidence>
<dbReference type="Gene3D" id="3.40.1480.10">
    <property type="entry name" value="MOFRL domain"/>
    <property type="match status" value="1"/>
</dbReference>
<dbReference type="InterPro" id="IPR038614">
    <property type="entry name" value="GK_N_sf"/>
</dbReference>
<reference evidence="3 4" key="1">
    <citation type="submission" date="2017-03" db="EMBL/GenBank/DDBJ databases">
        <title>Lifting the veil on microbial sulfur biogeochemistry in mining wastewaters.</title>
        <authorList>
            <person name="Kantor R.S."/>
            <person name="Colenbrander Nelson T."/>
            <person name="Marshall S."/>
            <person name="Bennett D."/>
            <person name="Apte S."/>
            <person name="Camacho D."/>
            <person name="Thomas B.C."/>
            <person name="Warren L.A."/>
            <person name="Banfield J.F."/>
        </authorList>
    </citation>
    <scope>NUCLEOTIDE SEQUENCE [LARGE SCALE GENOMIC DNA]</scope>
    <source>
        <strain evidence="3">32-69-9</strain>
    </source>
</reference>
<dbReference type="Gene3D" id="3.40.50.10180">
    <property type="entry name" value="Glycerate kinase, MOFRL-like N-terminal domain"/>
    <property type="match status" value="1"/>
</dbReference>
<dbReference type="AlphaFoldDB" id="A0A258FW99"/>
<evidence type="ECO:0000259" key="2">
    <source>
        <dbReference type="Pfam" id="PF13660"/>
    </source>
</evidence>
<dbReference type="InterPro" id="IPR037035">
    <property type="entry name" value="GK-like_C_sf"/>
</dbReference>
<evidence type="ECO:0000313" key="3">
    <source>
        <dbReference type="EMBL" id="OYX36153.1"/>
    </source>
</evidence>
<dbReference type="PANTHER" id="PTHR12227:SF0">
    <property type="entry name" value="GLYCERATE KINASE"/>
    <property type="match status" value="1"/>
</dbReference>
<accession>A0A258FW99</accession>
<proteinExistence type="predicted"/>
<dbReference type="SUPFAM" id="SSF82544">
    <property type="entry name" value="GckA/TtuD-like"/>
    <property type="match status" value="1"/>
</dbReference>
<dbReference type="PANTHER" id="PTHR12227">
    <property type="entry name" value="GLYCERATE KINASE"/>
    <property type="match status" value="1"/>
</dbReference>
<evidence type="ECO:0000259" key="1">
    <source>
        <dbReference type="Pfam" id="PF05161"/>
    </source>
</evidence>
<dbReference type="Pfam" id="PF05161">
    <property type="entry name" value="MOFRL"/>
    <property type="match status" value="1"/>
</dbReference>
<comment type="caution">
    <text evidence="3">The sequence shown here is derived from an EMBL/GenBank/DDBJ whole genome shotgun (WGS) entry which is preliminary data.</text>
</comment>
<dbReference type="Proteomes" id="UP000215595">
    <property type="component" value="Unassembled WGS sequence"/>
</dbReference>
<feature type="domain" description="MOFRL-associated" evidence="2">
    <location>
        <begin position="32"/>
        <end position="207"/>
    </location>
</feature>
<dbReference type="GO" id="GO:0008887">
    <property type="term" value="F:glycerate kinase activity"/>
    <property type="evidence" value="ECO:0007669"/>
    <property type="project" value="InterPro"/>
</dbReference>
<sequence length="405" mass="41597">MDDPEGFLRSLFAVAVAAASDFSSIPGLIPPTAGRVRVLAAGKAAAAMAAAIEAAPPGWLLPDQMDGLVVTPEGHDLPLSRFEVMTAGHPVPDAGSLAAGERMLALASELGDQDVLVALMSGGASALLAAPVRGATLHDEIDLNRRLLRSGLPISQMNAARSRLSRIKGGGLARAASPARVITFVLSDVPDDMPERVGSGPTLSPSPIALTASTLDILADFPHQPPVSLAAGEVHVVGTAATALAAAARFASDRGVRVHDLGPGVEGEARELARDHARRLGALRREGRPCLLLSGGEATVTMAHGASWGQGGRNTEYLAALLECVGPEMDFWALAADTDGLDGSGPAAGGLLRPDSPGRLRQGRWDPGQALASHDTLPLVASVGQLLMTGPTRTNVNDLRALLVL</sequence>
<dbReference type="InterPro" id="IPR025286">
    <property type="entry name" value="MOFRL_assoc_dom"/>
</dbReference>
<evidence type="ECO:0008006" key="5">
    <source>
        <dbReference type="Google" id="ProtNLM"/>
    </source>
</evidence>
<protein>
    <recommendedName>
        <fullName evidence="5">Hydroxypyruvate reductase</fullName>
    </recommendedName>
</protein>